<dbReference type="Pfam" id="PF19055">
    <property type="entry name" value="ABC2_membrane_7"/>
    <property type="match status" value="1"/>
</dbReference>
<name>T1ECY2_HELRO</name>
<accession>T1ECY2</accession>
<dbReference type="PANTHER" id="PTHR48041">
    <property type="entry name" value="ABC TRANSPORTER G FAMILY MEMBER 28"/>
    <property type="match status" value="1"/>
</dbReference>
<dbReference type="GO" id="GO:0042626">
    <property type="term" value="F:ATPase-coupled transmembrane transporter activity"/>
    <property type="evidence" value="ECO:0000318"/>
    <property type="project" value="GO_Central"/>
</dbReference>
<dbReference type="EMBL" id="KB096590">
    <property type="protein sequence ID" value="ESO03764.1"/>
    <property type="molecule type" value="Genomic_DNA"/>
</dbReference>
<dbReference type="CTD" id="20194434"/>
<dbReference type="InterPro" id="IPR013525">
    <property type="entry name" value="ABC2_TM"/>
</dbReference>
<evidence type="ECO:0000313" key="12">
    <source>
        <dbReference type="EnsemblMetazoa" id="HelroP100028"/>
    </source>
</evidence>
<dbReference type="GO" id="GO:0005886">
    <property type="term" value="C:plasma membrane"/>
    <property type="evidence" value="ECO:0000318"/>
    <property type="project" value="GO_Central"/>
</dbReference>
<dbReference type="AlphaFoldDB" id="T1ECY2"/>
<feature type="transmembrane region" description="Helical" evidence="9">
    <location>
        <begin position="493"/>
        <end position="517"/>
    </location>
</feature>
<protein>
    <recommendedName>
        <fullName evidence="10">ABC transporter domain-containing protein</fullName>
    </recommendedName>
</protein>
<evidence type="ECO:0000256" key="6">
    <source>
        <dbReference type="ARBA" id="ARBA00022840"/>
    </source>
</evidence>
<dbReference type="PROSITE" id="PS00211">
    <property type="entry name" value="ABC_TRANSPORTER_1"/>
    <property type="match status" value="1"/>
</dbReference>
<keyword evidence="8 9" id="KW-0472">Membrane</keyword>
<dbReference type="OMA" id="RGIMSGF"/>
<reference evidence="12" key="3">
    <citation type="submission" date="2015-06" db="UniProtKB">
        <authorList>
            <consortium name="EnsemblMetazoa"/>
        </authorList>
    </citation>
    <scope>IDENTIFICATION</scope>
</reference>
<dbReference type="GeneID" id="20194434"/>
<feature type="transmembrane region" description="Helical" evidence="9">
    <location>
        <begin position="583"/>
        <end position="603"/>
    </location>
</feature>
<keyword evidence="7 9" id="KW-1133">Transmembrane helix</keyword>
<dbReference type="Pfam" id="PF00005">
    <property type="entry name" value="ABC_tran"/>
    <property type="match status" value="1"/>
</dbReference>
<dbReference type="EnsemblMetazoa" id="HelroT100028">
    <property type="protein sequence ID" value="HelroP100028"/>
    <property type="gene ID" value="HelroG100028"/>
</dbReference>
<dbReference type="InterPro" id="IPR027417">
    <property type="entry name" value="P-loop_NTPase"/>
</dbReference>
<evidence type="ECO:0000256" key="3">
    <source>
        <dbReference type="ARBA" id="ARBA00022448"/>
    </source>
</evidence>
<dbReference type="GO" id="GO:0016887">
    <property type="term" value="F:ATP hydrolysis activity"/>
    <property type="evidence" value="ECO:0007669"/>
    <property type="project" value="InterPro"/>
</dbReference>
<reference evidence="13" key="1">
    <citation type="submission" date="2012-12" db="EMBL/GenBank/DDBJ databases">
        <authorList>
            <person name="Hellsten U."/>
            <person name="Grimwood J."/>
            <person name="Chapman J.A."/>
            <person name="Shapiro H."/>
            <person name="Aerts A."/>
            <person name="Otillar R.P."/>
            <person name="Terry A.Y."/>
            <person name="Boore J.L."/>
            <person name="Simakov O."/>
            <person name="Marletaz F."/>
            <person name="Cho S.-J."/>
            <person name="Edsinger-Gonzales E."/>
            <person name="Havlak P."/>
            <person name="Kuo D.-H."/>
            <person name="Larsson T."/>
            <person name="Lv J."/>
            <person name="Arendt D."/>
            <person name="Savage R."/>
            <person name="Osoegawa K."/>
            <person name="de Jong P."/>
            <person name="Lindberg D.R."/>
            <person name="Seaver E.C."/>
            <person name="Weisblat D.A."/>
            <person name="Putnam N.H."/>
            <person name="Grigoriev I.V."/>
            <person name="Rokhsar D.S."/>
        </authorList>
    </citation>
    <scope>NUCLEOTIDE SEQUENCE</scope>
</reference>
<evidence type="ECO:0000259" key="10">
    <source>
        <dbReference type="PROSITE" id="PS50893"/>
    </source>
</evidence>
<dbReference type="Proteomes" id="UP000015101">
    <property type="component" value="Unassembled WGS sequence"/>
</dbReference>
<feature type="transmembrane region" description="Helical" evidence="9">
    <location>
        <begin position="387"/>
        <end position="409"/>
    </location>
</feature>
<dbReference type="EMBL" id="AMQM01004547">
    <property type="status" value="NOT_ANNOTATED_CDS"/>
    <property type="molecule type" value="Genomic_DNA"/>
</dbReference>
<feature type="transmembrane region" description="Helical" evidence="9">
    <location>
        <begin position="429"/>
        <end position="455"/>
    </location>
</feature>
<dbReference type="CDD" id="cd03213">
    <property type="entry name" value="ABCG_EPDR"/>
    <property type="match status" value="1"/>
</dbReference>
<dbReference type="Pfam" id="PF01061">
    <property type="entry name" value="ABC2_membrane"/>
    <property type="match status" value="1"/>
</dbReference>
<dbReference type="SUPFAM" id="SSF52540">
    <property type="entry name" value="P-loop containing nucleoside triphosphate hydrolases"/>
    <property type="match status" value="1"/>
</dbReference>
<evidence type="ECO:0000256" key="4">
    <source>
        <dbReference type="ARBA" id="ARBA00022692"/>
    </source>
</evidence>
<dbReference type="GO" id="GO:0005524">
    <property type="term" value="F:ATP binding"/>
    <property type="evidence" value="ECO:0007669"/>
    <property type="project" value="UniProtKB-KW"/>
</dbReference>
<feature type="domain" description="ABC transporter" evidence="10">
    <location>
        <begin position="13"/>
        <end position="256"/>
    </location>
</feature>
<dbReference type="GO" id="GO:0015562">
    <property type="term" value="F:efflux transmembrane transporter activity"/>
    <property type="evidence" value="ECO:0007669"/>
    <property type="project" value="UniProtKB-ARBA"/>
</dbReference>
<dbReference type="GO" id="GO:0055085">
    <property type="term" value="P:transmembrane transport"/>
    <property type="evidence" value="ECO:0000318"/>
    <property type="project" value="GO_Central"/>
</dbReference>
<evidence type="ECO:0000256" key="1">
    <source>
        <dbReference type="ARBA" id="ARBA00004141"/>
    </source>
</evidence>
<keyword evidence="6" id="KW-0067">ATP-binding</keyword>
<dbReference type="RefSeq" id="XP_009018321.1">
    <property type="nucleotide sequence ID" value="XM_009020073.1"/>
</dbReference>
<dbReference type="OrthoDB" id="66620at2759"/>
<dbReference type="Gene3D" id="3.40.50.300">
    <property type="entry name" value="P-loop containing nucleotide triphosphate hydrolases"/>
    <property type="match status" value="1"/>
</dbReference>
<dbReference type="InterPro" id="IPR043926">
    <property type="entry name" value="ABCG_dom"/>
</dbReference>
<dbReference type="InterPro" id="IPR003439">
    <property type="entry name" value="ABC_transporter-like_ATP-bd"/>
</dbReference>
<comment type="subcellular location">
    <subcellularLocation>
        <location evidence="1">Membrane</location>
        <topology evidence="1">Multi-pass membrane protein</topology>
    </subcellularLocation>
</comment>
<keyword evidence="13" id="KW-1185">Reference proteome</keyword>
<organism evidence="12 13">
    <name type="scientific">Helobdella robusta</name>
    <name type="common">Californian leech</name>
    <dbReference type="NCBI Taxonomy" id="6412"/>
    <lineage>
        <taxon>Eukaryota</taxon>
        <taxon>Metazoa</taxon>
        <taxon>Spiralia</taxon>
        <taxon>Lophotrochozoa</taxon>
        <taxon>Annelida</taxon>
        <taxon>Clitellata</taxon>
        <taxon>Hirudinea</taxon>
        <taxon>Rhynchobdellida</taxon>
        <taxon>Glossiphoniidae</taxon>
        <taxon>Helobdella</taxon>
    </lineage>
</organism>
<dbReference type="InterPro" id="IPR003593">
    <property type="entry name" value="AAA+_ATPase"/>
</dbReference>
<dbReference type="GO" id="GO:0016324">
    <property type="term" value="C:apical plasma membrane"/>
    <property type="evidence" value="ECO:0007669"/>
    <property type="project" value="UniProtKB-ARBA"/>
</dbReference>
<evidence type="ECO:0000256" key="5">
    <source>
        <dbReference type="ARBA" id="ARBA00022741"/>
    </source>
</evidence>
<keyword evidence="5" id="KW-0547">Nucleotide-binding</keyword>
<evidence type="ECO:0000313" key="11">
    <source>
        <dbReference type="EMBL" id="ESO03764.1"/>
    </source>
</evidence>
<evidence type="ECO:0000256" key="8">
    <source>
        <dbReference type="ARBA" id="ARBA00023136"/>
    </source>
</evidence>
<comment type="similarity">
    <text evidence="2">Belongs to the ABC transporter superfamily. ABCG family. Eye pigment precursor importer (TC 3.A.1.204) subfamily.</text>
</comment>
<reference evidence="11 13" key="2">
    <citation type="journal article" date="2013" name="Nature">
        <title>Insights into bilaterian evolution from three spiralian genomes.</title>
        <authorList>
            <person name="Simakov O."/>
            <person name="Marletaz F."/>
            <person name="Cho S.J."/>
            <person name="Edsinger-Gonzales E."/>
            <person name="Havlak P."/>
            <person name="Hellsten U."/>
            <person name="Kuo D.H."/>
            <person name="Larsson T."/>
            <person name="Lv J."/>
            <person name="Arendt D."/>
            <person name="Savage R."/>
            <person name="Osoegawa K."/>
            <person name="de Jong P."/>
            <person name="Grimwood J."/>
            <person name="Chapman J.A."/>
            <person name="Shapiro H."/>
            <person name="Aerts A."/>
            <person name="Otillar R.P."/>
            <person name="Terry A.Y."/>
            <person name="Boore J.L."/>
            <person name="Grigoriev I.V."/>
            <person name="Lindberg D.R."/>
            <person name="Seaver E.C."/>
            <person name="Weisblat D.A."/>
            <person name="Putnam N.H."/>
            <person name="Rokhsar D.S."/>
        </authorList>
    </citation>
    <scope>NUCLEOTIDE SEQUENCE</scope>
</reference>
<dbReference type="GO" id="GO:0008514">
    <property type="term" value="F:organic anion transmembrane transporter activity"/>
    <property type="evidence" value="ECO:0007669"/>
    <property type="project" value="UniProtKB-ARBA"/>
</dbReference>
<dbReference type="InParanoid" id="T1ECY2"/>
<dbReference type="InterPro" id="IPR050352">
    <property type="entry name" value="ABCG_transporters"/>
</dbReference>
<dbReference type="InterPro" id="IPR017871">
    <property type="entry name" value="ABC_transporter-like_CS"/>
</dbReference>
<dbReference type="KEGG" id="hro:HELRODRAFT_100028"/>
<proteinExistence type="inferred from homology"/>
<dbReference type="STRING" id="6412.T1ECY2"/>
<feature type="transmembrane region" description="Helical" evidence="9">
    <location>
        <begin position="354"/>
        <end position="375"/>
    </location>
</feature>
<keyword evidence="4 9" id="KW-0812">Transmembrane</keyword>
<dbReference type="FunFam" id="3.40.50.300:FF:000622">
    <property type="entry name" value="ATP-binding cassette sub-family G member 2"/>
    <property type="match status" value="1"/>
</dbReference>
<sequence length="612" mass="68417">MSTISFHKVGFYVKMRDRKGSKKCCGEVISKPILSDVSGIFRPGMNAILGPTGSGKTTLLDVLSDRIDKSGVTGKVLANGVMRSKNFKLTTGYVVQDDVVMGTLTVRESISFSANLRLPGSTTPEEKKKKVNEVIEELGLVKCADSKIGTELIRGISGGERKRVSIGMELIISPSIIFLDEPTTGLDASTANSVMSLLHGLSSKGQTVIFSIHQPRYAIFKYFDTLSLLGSGRTIYHGPANQALDYFEGIAGFRCEDHNNPPDFFMDVITEGTSLLLKAEKQKQQNNNKNSHVVVIELDNIERDQGLQRFKDPGLDPNSQQKQLKLVYPTSPLVQTMYVCARTLKNLIRNPQTFALQIMISIFFAVIVGVIYLQLGDKFDSAIQNRMGAFLFIVMNQVFSNMSVVELFIRERHIFIHESASGYYRVSSYFFSKVLCDIIPMRVLPVTIFSPICYFMIGLQPSADKFFIFYLTLFLTSMAGASVGIMISSSVSVLTVANLIIVLIYVLMMLFGGLLVNLETMADWLSWLQYLSIVRFSMNALSINELKGLVLKKTINGTEITIRGIGEEFLQNQGIKYETDWDFWQNIMALTIMIIAFLILAYVQLRRMKKLK</sequence>
<dbReference type="PANTHER" id="PTHR48041:SF116">
    <property type="entry name" value="PROTEIN BROWN"/>
    <property type="match status" value="1"/>
</dbReference>
<dbReference type="HOGENOM" id="CLU_000604_57_8_1"/>
<evidence type="ECO:0000313" key="13">
    <source>
        <dbReference type="Proteomes" id="UP000015101"/>
    </source>
</evidence>
<dbReference type="SMART" id="SM00382">
    <property type="entry name" value="AAA"/>
    <property type="match status" value="1"/>
</dbReference>
<dbReference type="GO" id="GO:0140359">
    <property type="term" value="F:ABC-type transporter activity"/>
    <property type="evidence" value="ECO:0007669"/>
    <property type="project" value="InterPro"/>
</dbReference>
<feature type="transmembrane region" description="Helical" evidence="9">
    <location>
        <begin position="467"/>
        <end position="487"/>
    </location>
</feature>
<evidence type="ECO:0000256" key="7">
    <source>
        <dbReference type="ARBA" id="ARBA00022989"/>
    </source>
</evidence>
<dbReference type="eggNOG" id="KOG0061">
    <property type="taxonomic scope" value="Eukaryota"/>
</dbReference>
<evidence type="ECO:0000256" key="2">
    <source>
        <dbReference type="ARBA" id="ARBA00005814"/>
    </source>
</evidence>
<evidence type="ECO:0000256" key="9">
    <source>
        <dbReference type="SAM" id="Phobius"/>
    </source>
</evidence>
<dbReference type="PROSITE" id="PS50893">
    <property type="entry name" value="ABC_TRANSPORTER_2"/>
    <property type="match status" value="1"/>
</dbReference>
<keyword evidence="3" id="KW-0813">Transport</keyword>
<gene>
    <name evidence="12" type="primary">20194434</name>
    <name evidence="11" type="ORF">HELRODRAFT_100028</name>
</gene>
<dbReference type="EMBL" id="AMQM01004546">
    <property type="status" value="NOT_ANNOTATED_CDS"/>
    <property type="molecule type" value="Genomic_DNA"/>
</dbReference>